<evidence type="ECO:0000256" key="2">
    <source>
        <dbReference type="SAM" id="MobiDB-lite"/>
    </source>
</evidence>
<comment type="caution">
    <text evidence="3">The sequence shown here is derived from an EMBL/GenBank/DDBJ whole genome shotgun (WGS) entry which is preliminary data.</text>
</comment>
<gene>
    <name evidence="3" type="ORF">POM88_007975</name>
</gene>
<keyword evidence="1" id="KW-0175">Coiled coil</keyword>
<reference evidence="3" key="2">
    <citation type="submission" date="2023-05" db="EMBL/GenBank/DDBJ databases">
        <authorList>
            <person name="Schelkunov M.I."/>
        </authorList>
    </citation>
    <scope>NUCLEOTIDE SEQUENCE</scope>
    <source>
        <strain evidence="3">Hsosn_3</strain>
        <tissue evidence="3">Leaf</tissue>
    </source>
</reference>
<evidence type="ECO:0000313" key="4">
    <source>
        <dbReference type="Proteomes" id="UP001237642"/>
    </source>
</evidence>
<evidence type="ECO:0000256" key="1">
    <source>
        <dbReference type="SAM" id="Coils"/>
    </source>
</evidence>
<feature type="compositionally biased region" description="Basic and acidic residues" evidence="2">
    <location>
        <begin position="332"/>
        <end position="341"/>
    </location>
</feature>
<dbReference type="AlphaFoldDB" id="A0AAD8J908"/>
<feature type="compositionally biased region" description="Low complexity" evidence="2">
    <location>
        <begin position="353"/>
        <end position="366"/>
    </location>
</feature>
<protein>
    <submittedName>
        <fullName evidence="3">Developmental and secondary metabolism regulator veA like</fullName>
    </submittedName>
</protein>
<evidence type="ECO:0000313" key="3">
    <source>
        <dbReference type="EMBL" id="KAK1398112.1"/>
    </source>
</evidence>
<feature type="coiled-coil region" evidence="1">
    <location>
        <begin position="240"/>
        <end position="304"/>
    </location>
</feature>
<feature type="region of interest" description="Disordered" evidence="2">
    <location>
        <begin position="1"/>
        <end position="66"/>
    </location>
</feature>
<organism evidence="3 4">
    <name type="scientific">Heracleum sosnowskyi</name>
    <dbReference type="NCBI Taxonomy" id="360622"/>
    <lineage>
        <taxon>Eukaryota</taxon>
        <taxon>Viridiplantae</taxon>
        <taxon>Streptophyta</taxon>
        <taxon>Embryophyta</taxon>
        <taxon>Tracheophyta</taxon>
        <taxon>Spermatophyta</taxon>
        <taxon>Magnoliopsida</taxon>
        <taxon>eudicotyledons</taxon>
        <taxon>Gunneridae</taxon>
        <taxon>Pentapetalae</taxon>
        <taxon>asterids</taxon>
        <taxon>campanulids</taxon>
        <taxon>Apiales</taxon>
        <taxon>Apiaceae</taxon>
        <taxon>Apioideae</taxon>
        <taxon>apioid superclade</taxon>
        <taxon>Tordylieae</taxon>
        <taxon>Tordyliinae</taxon>
        <taxon>Heracleum</taxon>
    </lineage>
</organism>
<dbReference type="PANTHER" id="PTHR31016:SF20">
    <property type="entry name" value="HEAT-INDUCIBLE TRANSCRIPTION REPRESSOR-RELATED"/>
    <property type="match status" value="1"/>
</dbReference>
<proteinExistence type="predicted"/>
<feature type="region of interest" description="Disordered" evidence="2">
    <location>
        <begin position="329"/>
        <end position="394"/>
    </location>
</feature>
<sequence length="415" mass="47136">MAYRRKQGITKESTFREDVNNNPPSYLDVARNGMISSPSPSPTAQAIRAPSSQRDPSSFTRSSSFKGPAAYDYTSLRTTNDRGGLWNIVARNAKSLLDEDNKSEQFARPNQKPYNSNYSTNDQFYHPHQSVEGSRPVENNSRRKGWDTLRSTFGNALEERRSRVENKNSDIVEDTQKWQIRRKGTYQDERNHVSGVRMTLPEPSNYARPRMQFNQQTQLKASRDVAMATTTKAKLLLRELKTVKADLAYAKQRCSQLEEENKILREAYEKDDHPAEDEMIRLQLEALLSEKARLIHENSALARENNFLRETVEYHQLTMQDLLDLDEEVEEGTEHYPKTDVSRVFNATPPSNRSPAPEKSSSRSSAVALEDLHAPPPVQTKSSQPDTILVPDSAPAQLQTQAMFPDTIPAPVDLQ</sequence>
<dbReference type="Proteomes" id="UP001237642">
    <property type="component" value="Unassembled WGS sequence"/>
</dbReference>
<dbReference type="EMBL" id="JAUIZM010000002">
    <property type="protein sequence ID" value="KAK1398112.1"/>
    <property type="molecule type" value="Genomic_DNA"/>
</dbReference>
<dbReference type="PANTHER" id="PTHR31016">
    <property type="entry name" value="OS04G0228100 PROTEIN"/>
    <property type="match status" value="1"/>
</dbReference>
<name>A0AAD8J908_9APIA</name>
<keyword evidence="4" id="KW-1185">Reference proteome</keyword>
<feature type="compositionally biased region" description="Polar residues" evidence="2">
    <location>
        <begin position="34"/>
        <end position="65"/>
    </location>
</feature>
<accession>A0AAD8J908</accession>
<reference evidence="3" key="1">
    <citation type="submission" date="2023-02" db="EMBL/GenBank/DDBJ databases">
        <title>Genome of toxic invasive species Heracleum sosnowskyi carries increased number of genes despite the absence of recent whole-genome duplications.</title>
        <authorList>
            <person name="Schelkunov M."/>
            <person name="Shtratnikova V."/>
            <person name="Makarenko M."/>
            <person name="Klepikova A."/>
            <person name="Omelchenko D."/>
            <person name="Novikova G."/>
            <person name="Obukhova E."/>
            <person name="Bogdanov V."/>
            <person name="Penin A."/>
            <person name="Logacheva M."/>
        </authorList>
    </citation>
    <scope>NUCLEOTIDE SEQUENCE</scope>
    <source>
        <strain evidence="3">Hsosn_3</strain>
        <tissue evidence="3">Leaf</tissue>
    </source>
</reference>